<protein>
    <submittedName>
        <fullName evidence="1">Uncharacterized protein</fullName>
    </submittedName>
</protein>
<dbReference type="RefSeq" id="WP_249311427.1">
    <property type="nucleotide sequence ID" value="NZ_JACRSU010000001.1"/>
</dbReference>
<evidence type="ECO:0000313" key="2">
    <source>
        <dbReference type="Proteomes" id="UP000611762"/>
    </source>
</evidence>
<comment type="caution">
    <text evidence="1">The sequence shown here is derived from an EMBL/GenBank/DDBJ whole genome shotgun (WGS) entry which is preliminary data.</text>
</comment>
<sequence length="62" mass="7230">MNVIMHYPTDLVDIEELKNRVASVHIEAVNNYLNCQNYPVEQKMELIESVRNIIDKRSGQIT</sequence>
<keyword evidence="2" id="KW-1185">Reference proteome</keyword>
<name>A0A926HXQ6_9FIRM</name>
<accession>A0A926HXQ6</accession>
<proteinExistence type="predicted"/>
<dbReference type="Proteomes" id="UP000611762">
    <property type="component" value="Unassembled WGS sequence"/>
</dbReference>
<evidence type="ECO:0000313" key="1">
    <source>
        <dbReference type="EMBL" id="MBC8540319.1"/>
    </source>
</evidence>
<reference evidence="1" key="1">
    <citation type="submission" date="2020-08" db="EMBL/GenBank/DDBJ databases">
        <title>Genome public.</title>
        <authorList>
            <person name="Liu C."/>
            <person name="Sun Q."/>
        </authorList>
    </citation>
    <scope>NUCLEOTIDE SEQUENCE</scope>
    <source>
        <strain evidence="1">H8</strain>
    </source>
</reference>
<dbReference type="EMBL" id="JACRSU010000001">
    <property type="protein sequence ID" value="MBC8540319.1"/>
    <property type="molecule type" value="Genomic_DNA"/>
</dbReference>
<gene>
    <name evidence="1" type="ORF">H8698_04945</name>
</gene>
<dbReference type="AlphaFoldDB" id="A0A926HXQ6"/>
<organism evidence="1 2">
    <name type="scientific">Congzhengia minquanensis</name>
    <dbReference type="NCBI Taxonomy" id="2763657"/>
    <lineage>
        <taxon>Bacteria</taxon>
        <taxon>Bacillati</taxon>
        <taxon>Bacillota</taxon>
        <taxon>Clostridia</taxon>
        <taxon>Eubacteriales</taxon>
        <taxon>Oscillospiraceae</taxon>
        <taxon>Congzhengia</taxon>
    </lineage>
</organism>